<evidence type="ECO:0000313" key="1">
    <source>
        <dbReference type="EMBL" id="ORX85311.1"/>
    </source>
</evidence>
<protein>
    <submittedName>
        <fullName evidence="1">Uncharacterized protein</fullName>
    </submittedName>
</protein>
<dbReference type="EMBL" id="MCFG01000037">
    <property type="protein sequence ID" value="ORX85311.1"/>
    <property type="molecule type" value="Genomic_DNA"/>
</dbReference>
<dbReference type="Proteomes" id="UP000193944">
    <property type="component" value="Unassembled WGS sequence"/>
</dbReference>
<comment type="caution">
    <text evidence="1">The sequence shown here is derived from an EMBL/GenBank/DDBJ whole genome shotgun (WGS) entry which is preliminary data.</text>
</comment>
<accession>A0A1Y1XHR4</accession>
<reference evidence="1 2" key="2">
    <citation type="submission" date="2016-08" db="EMBL/GenBank/DDBJ databases">
        <title>Pervasive Adenine N6-methylation of Active Genes in Fungi.</title>
        <authorList>
            <consortium name="DOE Joint Genome Institute"/>
            <person name="Mondo S.J."/>
            <person name="Dannebaum R.O."/>
            <person name="Kuo R.C."/>
            <person name="Labutti K."/>
            <person name="Haridas S."/>
            <person name="Kuo A."/>
            <person name="Salamov A."/>
            <person name="Ahrendt S.R."/>
            <person name="Lipzen A."/>
            <person name="Sullivan W."/>
            <person name="Andreopoulos W.B."/>
            <person name="Clum A."/>
            <person name="Lindquist E."/>
            <person name="Daum C."/>
            <person name="Ramamoorthy G.K."/>
            <person name="Gryganskyi A."/>
            <person name="Culley D."/>
            <person name="Magnuson J.K."/>
            <person name="James T.Y."/>
            <person name="O'Malley M.A."/>
            <person name="Stajich J.E."/>
            <person name="Spatafora J.W."/>
            <person name="Visel A."/>
            <person name="Grigoriev I.V."/>
        </authorList>
    </citation>
    <scope>NUCLEOTIDE SEQUENCE [LARGE SCALE GENOMIC DNA]</scope>
    <source>
        <strain evidence="1 2">S4</strain>
    </source>
</reference>
<organism evidence="1 2">
    <name type="scientific">Anaeromyces robustus</name>
    <dbReference type="NCBI Taxonomy" id="1754192"/>
    <lineage>
        <taxon>Eukaryota</taxon>
        <taxon>Fungi</taxon>
        <taxon>Fungi incertae sedis</taxon>
        <taxon>Chytridiomycota</taxon>
        <taxon>Chytridiomycota incertae sedis</taxon>
        <taxon>Neocallimastigomycetes</taxon>
        <taxon>Neocallimastigales</taxon>
        <taxon>Neocallimastigaceae</taxon>
        <taxon>Anaeromyces</taxon>
    </lineage>
</organism>
<gene>
    <name evidence="1" type="ORF">BCR32DRAFT_276347</name>
</gene>
<reference evidence="1 2" key="1">
    <citation type="submission" date="2016-08" db="EMBL/GenBank/DDBJ databases">
        <title>A Parts List for Fungal Cellulosomes Revealed by Comparative Genomics.</title>
        <authorList>
            <consortium name="DOE Joint Genome Institute"/>
            <person name="Haitjema C.H."/>
            <person name="Gilmore S.P."/>
            <person name="Henske J.K."/>
            <person name="Solomon K.V."/>
            <person name="De Groot R."/>
            <person name="Kuo A."/>
            <person name="Mondo S.J."/>
            <person name="Salamov A.A."/>
            <person name="Labutti K."/>
            <person name="Zhao Z."/>
            <person name="Chiniquy J."/>
            <person name="Barry K."/>
            <person name="Brewer H.M."/>
            <person name="Purvine S.O."/>
            <person name="Wright A.T."/>
            <person name="Boxma B."/>
            <person name="Van Alen T."/>
            <person name="Hackstein J.H."/>
            <person name="Baker S.E."/>
            <person name="Grigoriev I.V."/>
            <person name="O'Malley M.A."/>
        </authorList>
    </citation>
    <scope>NUCLEOTIDE SEQUENCE [LARGE SCALE GENOMIC DNA]</scope>
    <source>
        <strain evidence="1 2">S4</strain>
    </source>
</reference>
<sequence>MRKCDSYQPNCCSCCFHSVIVINLIVVHAVSIVSVDNRINNIVKGNKSIKVVLIMETVNENVCISVRLDSSIDTKIFILDSLVRQMPILLPTQEE</sequence>
<keyword evidence="2" id="KW-1185">Reference proteome</keyword>
<dbReference type="AlphaFoldDB" id="A0A1Y1XHR4"/>
<proteinExistence type="predicted"/>
<evidence type="ECO:0000313" key="2">
    <source>
        <dbReference type="Proteomes" id="UP000193944"/>
    </source>
</evidence>
<name>A0A1Y1XHR4_9FUNG</name>